<dbReference type="GO" id="GO:0005886">
    <property type="term" value="C:plasma membrane"/>
    <property type="evidence" value="ECO:0007669"/>
    <property type="project" value="UniProtKB-SubCell"/>
</dbReference>
<feature type="region of interest" description="Disordered" evidence="5">
    <location>
        <begin position="389"/>
        <end position="409"/>
    </location>
</feature>
<dbReference type="Pfam" id="PF07690">
    <property type="entry name" value="MFS_1"/>
    <property type="match status" value="2"/>
</dbReference>
<feature type="transmembrane region" description="Helical" evidence="6">
    <location>
        <begin position="99"/>
        <end position="118"/>
    </location>
</feature>
<evidence type="ECO:0000313" key="8">
    <source>
        <dbReference type="EMBL" id="MBR7830124.1"/>
    </source>
</evidence>
<comment type="caution">
    <text evidence="8">The sequence shown here is derived from an EMBL/GenBank/DDBJ whole genome shotgun (WGS) entry which is preliminary data.</text>
</comment>
<evidence type="ECO:0000256" key="1">
    <source>
        <dbReference type="ARBA" id="ARBA00004651"/>
    </source>
</evidence>
<proteinExistence type="predicted"/>
<dbReference type="InterPro" id="IPR011701">
    <property type="entry name" value="MFS"/>
</dbReference>
<feature type="transmembrane region" description="Helical" evidence="6">
    <location>
        <begin position="296"/>
        <end position="319"/>
    </location>
</feature>
<feature type="transmembrane region" description="Helical" evidence="6">
    <location>
        <begin position="205"/>
        <end position="224"/>
    </location>
</feature>
<feature type="transmembrane region" description="Helical" evidence="6">
    <location>
        <begin position="268"/>
        <end position="290"/>
    </location>
</feature>
<dbReference type="InterPro" id="IPR036259">
    <property type="entry name" value="MFS_trans_sf"/>
</dbReference>
<name>A0A941EJA3_9ACTN</name>
<gene>
    <name evidence="8" type="ORF">KDK95_27725</name>
</gene>
<keyword evidence="4 6" id="KW-0472">Membrane</keyword>
<keyword evidence="2 6" id="KW-0812">Transmembrane</keyword>
<dbReference type="Proteomes" id="UP000676325">
    <property type="component" value="Unassembled WGS sequence"/>
</dbReference>
<dbReference type="Gene3D" id="1.20.1250.20">
    <property type="entry name" value="MFS general substrate transporter like domains"/>
    <property type="match status" value="2"/>
</dbReference>
<keyword evidence="3 6" id="KW-1133">Transmembrane helix</keyword>
<dbReference type="RefSeq" id="WP_212521254.1">
    <property type="nucleotide sequence ID" value="NZ_JAGSOH010000115.1"/>
</dbReference>
<dbReference type="AlphaFoldDB" id="A0A941EJA3"/>
<dbReference type="SUPFAM" id="SSF103473">
    <property type="entry name" value="MFS general substrate transporter"/>
    <property type="match status" value="1"/>
</dbReference>
<dbReference type="InterPro" id="IPR051788">
    <property type="entry name" value="MFS_Transporter"/>
</dbReference>
<evidence type="ECO:0000256" key="4">
    <source>
        <dbReference type="ARBA" id="ARBA00023136"/>
    </source>
</evidence>
<sequence>MSPDRRLTRARLGILSTFALAGALCAVWTVRMPALKQKLDLTDAQLGLEVLGWGIGALITMTLAARIIGRHGSKRVLRLALPATACCLALVGLAPNYALLIVAGLAFGLCFGLVDVAMNTQASTVERAYGRPLMGGMHAGWSLGAVTGGLLGAATAWLGFGFTGALCLFAVIGLPLTLAVGPLYLAETREEAEERARSPRPRLPLLVYLFGALVFCSYLTEGSIADWSGVYLRDSLGAAETVAALGYPMFEASMFLGRMCADRITTRLGARTVILVAGTFAAAAFTLVALAPTPLFALAGFALVGIGVCAVTPLAMSLAGAAGGAHTERAIAAASTFGYSGLLLGPVVIGFISAAVSLRFGYAVVIGVCVAIALGANFVPRGRHIEDRGSHGDALGRSGDPGVRREVTV</sequence>
<evidence type="ECO:0000256" key="5">
    <source>
        <dbReference type="SAM" id="MobiDB-lite"/>
    </source>
</evidence>
<evidence type="ECO:0000259" key="7">
    <source>
        <dbReference type="PROSITE" id="PS50850"/>
    </source>
</evidence>
<accession>A0A941EJA3</accession>
<evidence type="ECO:0000256" key="3">
    <source>
        <dbReference type="ARBA" id="ARBA00022989"/>
    </source>
</evidence>
<evidence type="ECO:0000256" key="2">
    <source>
        <dbReference type="ARBA" id="ARBA00022692"/>
    </source>
</evidence>
<dbReference type="InterPro" id="IPR020846">
    <property type="entry name" value="MFS_dom"/>
</dbReference>
<feature type="transmembrane region" description="Helical" evidence="6">
    <location>
        <begin position="76"/>
        <end position="93"/>
    </location>
</feature>
<organism evidence="8 9">
    <name type="scientific">Actinospica acidithermotolerans</name>
    <dbReference type="NCBI Taxonomy" id="2828514"/>
    <lineage>
        <taxon>Bacteria</taxon>
        <taxon>Bacillati</taxon>
        <taxon>Actinomycetota</taxon>
        <taxon>Actinomycetes</taxon>
        <taxon>Catenulisporales</taxon>
        <taxon>Actinospicaceae</taxon>
        <taxon>Actinospica</taxon>
    </lineage>
</organism>
<dbReference type="PANTHER" id="PTHR23514">
    <property type="entry name" value="BYPASS OF STOP CODON PROTEIN 6"/>
    <property type="match status" value="1"/>
</dbReference>
<evidence type="ECO:0000256" key="6">
    <source>
        <dbReference type="SAM" id="Phobius"/>
    </source>
</evidence>
<feature type="transmembrane region" description="Helical" evidence="6">
    <location>
        <begin position="163"/>
        <end position="185"/>
    </location>
</feature>
<feature type="transmembrane region" description="Helical" evidence="6">
    <location>
        <begin position="139"/>
        <end position="157"/>
    </location>
</feature>
<reference evidence="8" key="1">
    <citation type="submission" date="2021-04" db="EMBL/GenBank/DDBJ databases">
        <title>Genome based classification of Actinospica acidithermotolerans sp. nov., an actinobacterium isolated from an Indonesian hot spring.</title>
        <authorList>
            <person name="Kusuma A.B."/>
            <person name="Putra K.E."/>
            <person name="Nafisah S."/>
            <person name="Loh J."/>
            <person name="Nouioui I."/>
            <person name="Goodfellow M."/>
        </authorList>
    </citation>
    <scope>NUCLEOTIDE SEQUENCE</scope>
    <source>
        <strain evidence="8">MGRD01-02</strain>
    </source>
</reference>
<feature type="transmembrane region" description="Helical" evidence="6">
    <location>
        <begin position="360"/>
        <end position="379"/>
    </location>
</feature>
<feature type="domain" description="Major facilitator superfamily (MFS) profile" evidence="7">
    <location>
        <begin position="6"/>
        <end position="379"/>
    </location>
</feature>
<keyword evidence="9" id="KW-1185">Reference proteome</keyword>
<feature type="transmembrane region" description="Helical" evidence="6">
    <location>
        <begin position="50"/>
        <end position="69"/>
    </location>
</feature>
<dbReference type="GO" id="GO:0022857">
    <property type="term" value="F:transmembrane transporter activity"/>
    <property type="evidence" value="ECO:0007669"/>
    <property type="project" value="InterPro"/>
</dbReference>
<evidence type="ECO:0000313" key="9">
    <source>
        <dbReference type="Proteomes" id="UP000676325"/>
    </source>
</evidence>
<dbReference type="EMBL" id="JAGSOH010000115">
    <property type="protein sequence ID" value="MBR7830124.1"/>
    <property type="molecule type" value="Genomic_DNA"/>
</dbReference>
<comment type="subcellular location">
    <subcellularLocation>
        <location evidence="1">Cell membrane</location>
        <topology evidence="1">Multi-pass membrane protein</topology>
    </subcellularLocation>
</comment>
<dbReference type="PANTHER" id="PTHR23514:SF13">
    <property type="entry name" value="INNER MEMBRANE PROTEIN YBJJ"/>
    <property type="match status" value="1"/>
</dbReference>
<feature type="transmembrane region" description="Helical" evidence="6">
    <location>
        <begin position="331"/>
        <end position="354"/>
    </location>
</feature>
<feature type="transmembrane region" description="Helical" evidence="6">
    <location>
        <begin position="236"/>
        <end position="256"/>
    </location>
</feature>
<protein>
    <submittedName>
        <fullName evidence="8">MFS transporter</fullName>
    </submittedName>
</protein>
<dbReference type="PROSITE" id="PS50850">
    <property type="entry name" value="MFS"/>
    <property type="match status" value="1"/>
</dbReference>
<feature type="transmembrane region" description="Helical" evidence="6">
    <location>
        <begin position="12"/>
        <end position="30"/>
    </location>
</feature>
<dbReference type="CDD" id="cd17393">
    <property type="entry name" value="MFS_MosC_like"/>
    <property type="match status" value="1"/>
</dbReference>